<dbReference type="EMBL" id="BAZW01000002">
    <property type="protein sequence ID" value="GAO28264.1"/>
    <property type="molecule type" value="Genomic_DNA"/>
</dbReference>
<evidence type="ECO:0000259" key="1">
    <source>
        <dbReference type="Pfam" id="PF00534"/>
    </source>
</evidence>
<sequence length="362" mass="40449">MRILFLNSIGSKKWGGGEKWMLMTASGLKARGHDVVIGCAPHSLICRNAKAKDLAVAPISFKTDFDVPGFFRLLRFLKQNQTEIVVCGQNKDTKIAAVAAWLAGEVSVIARHGLQLIRKKWKYKFIFTKMIHGVITNSGSIKKEYDSYAWFSPDFVKVIFNGYTPPDQFKAFDFRKQFDLTEDAVVIVSTGRLARQKGYEVLIETAGMARDANKNWVFFIAGKGKLEKKLKSRVEVAGLTEQVRFLGFIEDVVPYVKGADLFVLPSFYEGMPNSVMEAMGLGKCCVVTAVNGNNELIRNEVDGLLIRPGDAAALYEGLQQVTSQPDLAHQLSVNALKRMREDFSEEKMLDEVEVFLKSKIEG</sequence>
<dbReference type="InterPro" id="IPR001296">
    <property type="entry name" value="Glyco_trans_1"/>
</dbReference>
<dbReference type="PANTHER" id="PTHR12526">
    <property type="entry name" value="GLYCOSYLTRANSFERASE"/>
    <property type="match status" value="1"/>
</dbReference>
<dbReference type="CDD" id="cd03801">
    <property type="entry name" value="GT4_PimA-like"/>
    <property type="match status" value="1"/>
</dbReference>
<dbReference type="OrthoDB" id="9811239at2"/>
<dbReference type="Pfam" id="PF00534">
    <property type="entry name" value="Glycos_transf_1"/>
    <property type="match status" value="1"/>
</dbReference>
<keyword evidence="3" id="KW-0808">Transferase</keyword>
<feature type="domain" description="Glycosyltransferase subfamily 4-like N-terminal" evidence="2">
    <location>
        <begin position="14"/>
        <end position="163"/>
    </location>
</feature>
<comment type="caution">
    <text evidence="3">The sequence shown here is derived from an EMBL/GenBank/DDBJ whole genome shotgun (WGS) entry which is preliminary data.</text>
</comment>
<dbReference type="STRING" id="1236989.JCM15548_1338"/>
<dbReference type="PANTHER" id="PTHR12526:SF630">
    <property type="entry name" value="GLYCOSYLTRANSFERASE"/>
    <property type="match status" value="1"/>
</dbReference>
<name>A0A0E9LSN1_9BACT</name>
<evidence type="ECO:0000259" key="2">
    <source>
        <dbReference type="Pfam" id="PF13439"/>
    </source>
</evidence>
<organism evidence="3 4">
    <name type="scientific">Geofilum rubicundum JCM 15548</name>
    <dbReference type="NCBI Taxonomy" id="1236989"/>
    <lineage>
        <taxon>Bacteria</taxon>
        <taxon>Pseudomonadati</taxon>
        <taxon>Bacteroidota</taxon>
        <taxon>Bacteroidia</taxon>
        <taxon>Marinilabiliales</taxon>
        <taxon>Marinilabiliaceae</taxon>
        <taxon>Geofilum</taxon>
    </lineage>
</organism>
<dbReference type="InterPro" id="IPR028098">
    <property type="entry name" value="Glyco_trans_4-like_N"/>
</dbReference>
<protein>
    <submittedName>
        <fullName evidence="3">Glycosyltransferase, group 1</fullName>
    </submittedName>
</protein>
<evidence type="ECO:0000313" key="3">
    <source>
        <dbReference type="EMBL" id="GAO28264.1"/>
    </source>
</evidence>
<gene>
    <name evidence="3" type="ORF">JCM15548_1338</name>
</gene>
<dbReference type="GO" id="GO:0016757">
    <property type="term" value="F:glycosyltransferase activity"/>
    <property type="evidence" value="ECO:0007669"/>
    <property type="project" value="InterPro"/>
</dbReference>
<dbReference type="SUPFAM" id="SSF53756">
    <property type="entry name" value="UDP-Glycosyltransferase/glycogen phosphorylase"/>
    <property type="match status" value="1"/>
</dbReference>
<accession>A0A0E9LSN1</accession>
<dbReference type="AlphaFoldDB" id="A0A0E9LSN1"/>
<dbReference type="RefSeq" id="WP_062122117.1">
    <property type="nucleotide sequence ID" value="NZ_BAZW01000002.1"/>
</dbReference>
<dbReference type="Gene3D" id="3.40.50.2000">
    <property type="entry name" value="Glycogen Phosphorylase B"/>
    <property type="match status" value="2"/>
</dbReference>
<dbReference type="Pfam" id="PF13439">
    <property type="entry name" value="Glyco_transf_4"/>
    <property type="match status" value="1"/>
</dbReference>
<keyword evidence="4" id="KW-1185">Reference proteome</keyword>
<evidence type="ECO:0000313" key="4">
    <source>
        <dbReference type="Proteomes" id="UP000032900"/>
    </source>
</evidence>
<dbReference type="Proteomes" id="UP000032900">
    <property type="component" value="Unassembled WGS sequence"/>
</dbReference>
<feature type="domain" description="Glycosyl transferase family 1" evidence="1">
    <location>
        <begin position="174"/>
        <end position="337"/>
    </location>
</feature>
<reference evidence="3 4" key="1">
    <citation type="journal article" date="2015" name="Microbes Environ.">
        <title>Distribution and evolution of nitrogen fixation genes in the phylum bacteroidetes.</title>
        <authorList>
            <person name="Inoue J."/>
            <person name="Oshima K."/>
            <person name="Suda W."/>
            <person name="Sakamoto M."/>
            <person name="Iino T."/>
            <person name="Noda S."/>
            <person name="Hongoh Y."/>
            <person name="Hattori M."/>
            <person name="Ohkuma M."/>
        </authorList>
    </citation>
    <scope>NUCLEOTIDE SEQUENCE [LARGE SCALE GENOMIC DNA]</scope>
    <source>
        <strain evidence="3">JCM 15548</strain>
    </source>
</reference>
<proteinExistence type="predicted"/>